<name>A0A512SZW8_9MICO</name>
<dbReference type="AlphaFoldDB" id="A0A512SZW8"/>
<evidence type="ECO:0000256" key="1">
    <source>
        <dbReference type="SAM" id="Phobius"/>
    </source>
</evidence>
<dbReference type="Proteomes" id="UP000321793">
    <property type="component" value="Unassembled WGS sequence"/>
</dbReference>
<keyword evidence="1" id="KW-1133">Transmembrane helix</keyword>
<evidence type="ECO:0000313" key="3">
    <source>
        <dbReference type="Proteomes" id="UP000321793"/>
    </source>
</evidence>
<comment type="caution">
    <text evidence="2">The sequence shown here is derived from an EMBL/GenBank/DDBJ whole genome shotgun (WGS) entry which is preliminary data.</text>
</comment>
<feature type="transmembrane region" description="Helical" evidence="1">
    <location>
        <begin position="225"/>
        <end position="248"/>
    </location>
</feature>
<reference evidence="2 3" key="1">
    <citation type="submission" date="2019-07" db="EMBL/GenBank/DDBJ databases">
        <title>Whole genome shotgun sequence of Knoellia locipacati NBRC 109775.</title>
        <authorList>
            <person name="Hosoyama A."/>
            <person name="Uohara A."/>
            <person name="Ohji S."/>
            <person name="Ichikawa N."/>
        </authorList>
    </citation>
    <scope>NUCLEOTIDE SEQUENCE [LARGE SCALE GENOMIC DNA]</scope>
    <source>
        <strain evidence="2 3">NBRC 109775</strain>
    </source>
</reference>
<keyword evidence="3" id="KW-1185">Reference proteome</keyword>
<keyword evidence="1" id="KW-0812">Transmembrane</keyword>
<gene>
    <name evidence="2" type="ORF">KLO01_15650</name>
</gene>
<protein>
    <submittedName>
        <fullName evidence="2">Uncharacterized protein</fullName>
    </submittedName>
</protein>
<keyword evidence="1" id="KW-0472">Membrane</keyword>
<dbReference type="EMBL" id="BKBA01000006">
    <property type="protein sequence ID" value="GEQ13518.1"/>
    <property type="molecule type" value="Genomic_DNA"/>
</dbReference>
<sequence length="250" mass="25739">MLVAIALFAWAGLGVGQSRPGAPVILASLQYFTNHPELPAEISVGYVPGSSEALHARLSVAIPANAPANYTWLLAGHGATRFVQAGSAGGVPTTEGCTNSSAAGLGSVITGNREEATFVGSGEAATGDFAWDVDFPDNHPIRSFESYTLNLGSFGGFPGSVTCVDKPALVAAGTYGVTLELPEGDALTQWNPPPTVDLKRFVTWTAPTTYVQAVADDASGKRLNLLFQAIAGILAAAGLGLLLPASWVRV</sequence>
<organism evidence="2 3">
    <name type="scientific">Knoellia locipacati</name>
    <dbReference type="NCBI Taxonomy" id="882824"/>
    <lineage>
        <taxon>Bacteria</taxon>
        <taxon>Bacillati</taxon>
        <taxon>Actinomycetota</taxon>
        <taxon>Actinomycetes</taxon>
        <taxon>Micrococcales</taxon>
        <taxon>Intrasporangiaceae</taxon>
        <taxon>Knoellia</taxon>
    </lineage>
</organism>
<proteinExistence type="predicted"/>
<evidence type="ECO:0000313" key="2">
    <source>
        <dbReference type="EMBL" id="GEQ13518.1"/>
    </source>
</evidence>
<accession>A0A512SZW8</accession>